<gene>
    <name evidence="2" type="ORF">NLU13_3545</name>
</gene>
<reference evidence="2" key="1">
    <citation type="submission" date="2022-10" db="EMBL/GenBank/DDBJ databases">
        <title>Determination and structural analysis of whole genome sequence of Sarocladium strictum F4-1.</title>
        <authorList>
            <person name="Hu L."/>
            <person name="Jiang Y."/>
        </authorList>
    </citation>
    <scope>NUCLEOTIDE SEQUENCE</scope>
    <source>
        <strain evidence="2">F4-1</strain>
    </source>
</reference>
<feature type="compositionally biased region" description="Low complexity" evidence="1">
    <location>
        <begin position="50"/>
        <end position="61"/>
    </location>
</feature>
<protein>
    <submittedName>
        <fullName evidence="2">Uncharacterized protein</fullName>
    </submittedName>
</protein>
<feature type="region of interest" description="Disordered" evidence="1">
    <location>
        <begin position="1"/>
        <end position="183"/>
    </location>
</feature>
<feature type="compositionally biased region" description="Basic and acidic residues" evidence="1">
    <location>
        <begin position="150"/>
        <end position="160"/>
    </location>
</feature>
<evidence type="ECO:0000313" key="3">
    <source>
        <dbReference type="Proteomes" id="UP001175261"/>
    </source>
</evidence>
<feature type="compositionally biased region" description="Polar residues" evidence="1">
    <location>
        <begin position="164"/>
        <end position="183"/>
    </location>
</feature>
<dbReference type="Proteomes" id="UP001175261">
    <property type="component" value="Unassembled WGS sequence"/>
</dbReference>
<comment type="caution">
    <text evidence="2">The sequence shown here is derived from an EMBL/GenBank/DDBJ whole genome shotgun (WGS) entry which is preliminary data.</text>
</comment>
<feature type="compositionally biased region" description="Low complexity" evidence="1">
    <location>
        <begin position="116"/>
        <end position="125"/>
    </location>
</feature>
<keyword evidence="3" id="KW-1185">Reference proteome</keyword>
<feature type="compositionally biased region" description="Acidic residues" evidence="1">
    <location>
        <begin position="74"/>
        <end position="84"/>
    </location>
</feature>
<name>A0AA39LAC6_SARSR</name>
<sequence length="183" mass="19483">MEDDSDARAMAQAMGFSAFGSQDPPAKKRRYNPHSDASLPASLPSNPYKSGASASGANSAPLGPPRKATNTEEIALDDADDDVQETAMEKGGVASLPQRPAAPAHDNGAHSRDRGSAQAHGQAGARGRGDFNPLWYQNYYDPSSNANPWDRLEKKLDLQPRDTWPSQAQVSQQPTQAALPTAT</sequence>
<organism evidence="2 3">
    <name type="scientific">Sarocladium strictum</name>
    <name type="common">Black bundle disease fungus</name>
    <name type="synonym">Acremonium strictum</name>
    <dbReference type="NCBI Taxonomy" id="5046"/>
    <lineage>
        <taxon>Eukaryota</taxon>
        <taxon>Fungi</taxon>
        <taxon>Dikarya</taxon>
        <taxon>Ascomycota</taxon>
        <taxon>Pezizomycotina</taxon>
        <taxon>Sordariomycetes</taxon>
        <taxon>Hypocreomycetidae</taxon>
        <taxon>Hypocreales</taxon>
        <taxon>Sarocladiaceae</taxon>
        <taxon>Sarocladium</taxon>
    </lineage>
</organism>
<accession>A0AA39LAC6</accession>
<evidence type="ECO:0000313" key="2">
    <source>
        <dbReference type="EMBL" id="KAK0389972.1"/>
    </source>
</evidence>
<dbReference type="EMBL" id="JAPDFR010000002">
    <property type="protein sequence ID" value="KAK0389972.1"/>
    <property type="molecule type" value="Genomic_DNA"/>
</dbReference>
<proteinExistence type="predicted"/>
<dbReference type="AlphaFoldDB" id="A0AA39LAC6"/>
<evidence type="ECO:0000256" key="1">
    <source>
        <dbReference type="SAM" id="MobiDB-lite"/>
    </source>
</evidence>